<dbReference type="Pfam" id="PF09771">
    <property type="entry name" value="Tmemb_18A"/>
    <property type="match status" value="1"/>
</dbReference>
<dbReference type="PANTHER" id="PTHR20996:SF1">
    <property type="entry name" value="NUCLEAR ENVELOPE PHOSPHATASE-REGULATORY SUBUNIT 1"/>
    <property type="match status" value="1"/>
</dbReference>
<dbReference type="GO" id="GO:0005737">
    <property type="term" value="C:cytoplasm"/>
    <property type="evidence" value="ECO:0007669"/>
    <property type="project" value="UniProtKB-SubCell"/>
</dbReference>
<dbReference type="Proteomes" id="UP000215335">
    <property type="component" value="Unassembled WGS sequence"/>
</dbReference>
<feature type="transmembrane region" description="Helical" evidence="11">
    <location>
        <begin position="12"/>
        <end position="31"/>
    </location>
</feature>
<keyword evidence="13" id="KW-1185">Reference proteome</keyword>
<name>A0A232EI38_9HYME</name>
<evidence type="ECO:0000256" key="2">
    <source>
        <dbReference type="ARBA" id="ARBA00004496"/>
    </source>
</evidence>
<reference evidence="12 13" key="1">
    <citation type="journal article" date="2017" name="Curr. Biol.">
        <title>The Evolution of Venom by Co-option of Single-Copy Genes.</title>
        <authorList>
            <person name="Martinson E.O."/>
            <person name="Mrinalini"/>
            <person name="Kelkar Y.D."/>
            <person name="Chang C.H."/>
            <person name="Werren J.H."/>
        </authorList>
    </citation>
    <scope>NUCLEOTIDE SEQUENCE [LARGE SCALE GENOMIC DNA]</scope>
    <source>
        <strain evidence="12 13">Alberta</strain>
        <tissue evidence="12">Whole body</tissue>
    </source>
</reference>
<comment type="subcellular location">
    <subcellularLocation>
        <location evidence="2">Cytoplasm</location>
    </subcellularLocation>
    <subcellularLocation>
        <location evidence="1">Nucleus membrane</location>
        <topology evidence="1">Multi-pass membrane protein</topology>
    </subcellularLocation>
</comment>
<keyword evidence="8 11" id="KW-0472">Membrane</keyword>
<evidence type="ECO:0000256" key="1">
    <source>
        <dbReference type="ARBA" id="ARBA00004232"/>
    </source>
</evidence>
<keyword evidence="7" id="KW-0443">Lipid metabolism</keyword>
<dbReference type="PANTHER" id="PTHR20996">
    <property type="entry name" value="NUCLEAR ENVELOPE PHOSPHATASE-REGULATORY SUBUNIT 1"/>
    <property type="match status" value="1"/>
</dbReference>
<comment type="similarity">
    <text evidence="3">Belongs to the CNEP1R1 family.</text>
</comment>
<dbReference type="AlphaFoldDB" id="A0A232EI38"/>
<dbReference type="GO" id="GO:0071595">
    <property type="term" value="C:Nem1-Spo7 phosphatase complex"/>
    <property type="evidence" value="ECO:0007669"/>
    <property type="project" value="InterPro"/>
</dbReference>
<gene>
    <name evidence="12" type="ORF">TSAR_015559</name>
</gene>
<evidence type="ECO:0000256" key="10">
    <source>
        <dbReference type="ARBA" id="ARBA00030458"/>
    </source>
</evidence>
<evidence type="ECO:0000256" key="5">
    <source>
        <dbReference type="ARBA" id="ARBA00022692"/>
    </source>
</evidence>
<evidence type="ECO:0000313" key="12">
    <source>
        <dbReference type="EMBL" id="OXU18013.1"/>
    </source>
</evidence>
<protein>
    <recommendedName>
        <fullName evidence="10">Transmembrane protein 188</fullName>
    </recommendedName>
</protein>
<keyword evidence="9" id="KW-0539">Nucleus</keyword>
<keyword evidence="6 11" id="KW-1133">Transmembrane helix</keyword>
<dbReference type="GO" id="GO:0031965">
    <property type="term" value="C:nuclear membrane"/>
    <property type="evidence" value="ECO:0007669"/>
    <property type="project" value="UniProtKB-SubCell"/>
</dbReference>
<dbReference type="STRING" id="543379.A0A232EI38"/>
<accession>A0A232EI38</accession>
<evidence type="ECO:0000256" key="4">
    <source>
        <dbReference type="ARBA" id="ARBA00022490"/>
    </source>
</evidence>
<comment type="caution">
    <text evidence="12">The sequence shown here is derived from an EMBL/GenBank/DDBJ whole genome shotgun (WGS) entry which is preliminary data.</text>
</comment>
<dbReference type="OrthoDB" id="5786980at2759"/>
<evidence type="ECO:0000256" key="6">
    <source>
        <dbReference type="ARBA" id="ARBA00022989"/>
    </source>
</evidence>
<evidence type="ECO:0000256" key="7">
    <source>
        <dbReference type="ARBA" id="ARBA00023098"/>
    </source>
</evidence>
<dbReference type="GO" id="GO:0006629">
    <property type="term" value="P:lipid metabolic process"/>
    <property type="evidence" value="ECO:0007669"/>
    <property type="project" value="UniProtKB-KW"/>
</dbReference>
<dbReference type="InterPro" id="IPR019168">
    <property type="entry name" value="NEP1-R1"/>
</dbReference>
<proteinExistence type="inferred from homology"/>
<organism evidence="12 13">
    <name type="scientific">Trichomalopsis sarcophagae</name>
    <dbReference type="NCBI Taxonomy" id="543379"/>
    <lineage>
        <taxon>Eukaryota</taxon>
        <taxon>Metazoa</taxon>
        <taxon>Ecdysozoa</taxon>
        <taxon>Arthropoda</taxon>
        <taxon>Hexapoda</taxon>
        <taxon>Insecta</taxon>
        <taxon>Pterygota</taxon>
        <taxon>Neoptera</taxon>
        <taxon>Endopterygota</taxon>
        <taxon>Hymenoptera</taxon>
        <taxon>Apocrita</taxon>
        <taxon>Proctotrupomorpha</taxon>
        <taxon>Chalcidoidea</taxon>
        <taxon>Pteromalidae</taxon>
        <taxon>Pteromalinae</taxon>
        <taxon>Trichomalopsis</taxon>
    </lineage>
</organism>
<evidence type="ECO:0000313" key="13">
    <source>
        <dbReference type="Proteomes" id="UP000215335"/>
    </source>
</evidence>
<dbReference type="EMBL" id="NNAY01004353">
    <property type="protein sequence ID" value="OXU18013.1"/>
    <property type="molecule type" value="Genomic_DNA"/>
</dbReference>
<keyword evidence="5 11" id="KW-0812">Transmembrane</keyword>
<evidence type="ECO:0000256" key="9">
    <source>
        <dbReference type="ARBA" id="ARBA00023242"/>
    </source>
</evidence>
<evidence type="ECO:0000256" key="11">
    <source>
        <dbReference type="SAM" id="Phobius"/>
    </source>
</evidence>
<evidence type="ECO:0000256" key="8">
    <source>
        <dbReference type="ARBA" id="ARBA00023136"/>
    </source>
</evidence>
<evidence type="ECO:0000256" key="3">
    <source>
        <dbReference type="ARBA" id="ARBA00010998"/>
    </source>
</evidence>
<keyword evidence="4" id="KW-0963">Cytoplasm</keyword>
<sequence length="75" mass="8688">MWVSFFDTYNVPRFKTIIISKVILILFMVGIHRRVIATSIITQRVRNVLGDFNMSCDDTGKLILKPTRPSHLHES</sequence>